<feature type="domain" description="YaiO beta-barrel" evidence="3">
    <location>
        <begin position="723"/>
        <end position="896"/>
    </location>
</feature>
<sequence>MRTPVLKYVFLIAATVAVLPAMAQNNRKSRAAETLYDDAVKATRAKQYPEAIRLSRQALDLQPDFVDQQLLLGRLYQLTNQHDSARKYIRQVLTTAPRYRDAYLYAINIELAQQQYEEAECYADMALGYFNGDREFMLKKLGVMDEARKFYQGSNYANTLLDRYDADTVVQKAVTGHFLLAGAYFRKNNYNNLARSNYEKALMTDPSNQEARQALTGMDIRDNNYNAALERIEAELASHPNSYDLQMTKLEMLRAMHRYPEAISHLENIVKRFPGDNKARSQQVPLRMEAAAYYTNTDPYALYQGILEKNPGNAEALQKLIGLSMSRGAYREALNWINLGLKNHPDDLRLLGLKADMLESDRKYTEAAILAEKLLQRQPGNATERERLGRLYLASGREYLAQQQYPEALQQFENALRVTPGDTTAPDLLSNTYLLQKKPAQAVAVLDRALQQHPDNARFLLKKANILADMGQYDQATAILESLLQRYPVNGQYTALLQDIHLSAGRILLQNEEYEQAKKQFQAVLALQPGQPEALQYLVNAESAMQQPDSALSWLDQALARDPHNRDLLFKKAGILSTRQQYAAAGAILDSLRQRYPFTIKYRNAYTDNLLAAGTAAQRNQQPDSALQTFRQVLAINRKDSAALLYTINLYNGKGAYDSALAYAGQGLRYYPNNPAFLEKRVVTLENKKDFSAASLAADSLLRYNNTTAHSDYADYLRSKTLKNQFGLFFLRSSYDYGTSRWYNIATAEYRRFIKRGSYAARLNYGGRAAEGTGIMGEAELYYTHSRRTYSYALASYANSDVFPTARLAYSIFHTFGKSFEGELGGRYLKTDSANIYSGVVSVANRFDDFYVNFRAYFISDQPNFYTSFNLTTRYYMNRDQDYLSLIAGLGTSPDDRSRLVQFPQLSGLLTRSVGAGYQKTIRYRTTLGLYGTWINQKISPTVFQNQYDIFVTVQRKF</sequence>
<dbReference type="PANTHER" id="PTHR12558">
    <property type="entry name" value="CELL DIVISION CYCLE 16,23,27"/>
    <property type="match status" value="1"/>
</dbReference>
<keyword evidence="2" id="KW-0732">Signal</keyword>
<feature type="signal peptide" evidence="2">
    <location>
        <begin position="1"/>
        <end position="23"/>
    </location>
</feature>
<dbReference type="SUPFAM" id="SSF48452">
    <property type="entry name" value="TPR-like"/>
    <property type="match status" value="4"/>
</dbReference>
<evidence type="ECO:0000313" key="5">
    <source>
        <dbReference type="Proteomes" id="UP000190367"/>
    </source>
</evidence>
<name>A0A1T4TUI3_9BACT</name>
<dbReference type="PROSITE" id="PS50005">
    <property type="entry name" value="TPR"/>
    <property type="match status" value="2"/>
</dbReference>
<protein>
    <submittedName>
        <fullName evidence="4">Outer membrane protein, YaiO family</fullName>
    </submittedName>
</protein>
<dbReference type="InterPro" id="IPR019734">
    <property type="entry name" value="TPR_rpt"/>
</dbReference>
<organism evidence="4 5">
    <name type="scientific">Chitinophaga eiseniae</name>
    <dbReference type="NCBI Taxonomy" id="634771"/>
    <lineage>
        <taxon>Bacteria</taxon>
        <taxon>Pseudomonadati</taxon>
        <taxon>Bacteroidota</taxon>
        <taxon>Chitinophagia</taxon>
        <taxon>Chitinophagales</taxon>
        <taxon>Chitinophagaceae</taxon>
        <taxon>Chitinophaga</taxon>
    </lineage>
</organism>
<evidence type="ECO:0000313" key="4">
    <source>
        <dbReference type="EMBL" id="SKA44094.1"/>
    </source>
</evidence>
<reference evidence="5" key="1">
    <citation type="submission" date="2017-02" db="EMBL/GenBank/DDBJ databases">
        <authorList>
            <person name="Varghese N."/>
            <person name="Submissions S."/>
        </authorList>
    </citation>
    <scope>NUCLEOTIDE SEQUENCE [LARGE SCALE GENOMIC DNA]</scope>
    <source>
        <strain evidence="5">DSM 22224</strain>
    </source>
</reference>
<proteinExistence type="predicted"/>
<dbReference type="OrthoDB" id="691989at2"/>
<dbReference type="NCBIfam" id="TIGR04390">
    <property type="entry name" value="OMP_YaiO_dom"/>
    <property type="match status" value="1"/>
</dbReference>
<keyword evidence="5" id="KW-1185">Reference proteome</keyword>
<dbReference type="Pfam" id="PF13432">
    <property type="entry name" value="TPR_16"/>
    <property type="match status" value="1"/>
</dbReference>
<dbReference type="RefSeq" id="WP_078672675.1">
    <property type="nucleotide sequence ID" value="NZ_FUWZ01000006.1"/>
</dbReference>
<dbReference type="Gene3D" id="1.25.40.10">
    <property type="entry name" value="Tetratricopeptide repeat domain"/>
    <property type="match status" value="6"/>
</dbReference>
<dbReference type="Proteomes" id="UP000190367">
    <property type="component" value="Unassembled WGS sequence"/>
</dbReference>
<feature type="repeat" description="TPR" evidence="1">
    <location>
        <begin position="498"/>
        <end position="531"/>
    </location>
</feature>
<dbReference type="SMART" id="SM00028">
    <property type="entry name" value="TPR"/>
    <property type="match status" value="13"/>
</dbReference>
<dbReference type="PANTHER" id="PTHR12558:SF13">
    <property type="entry name" value="CELL DIVISION CYCLE PROTEIN 27 HOMOLOG"/>
    <property type="match status" value="1"/>
</dbReference>
<keyword evidence="1" id="KW-0802">TPR repeat</keyword>
<dbReference type="AlphaFoldDB" id="A0A1T4TUI3"/>
<gene>
    <name evidence="4" type="ORF">SAMN04488128_106328</name>
</gene>
<dbReference type="EMBL" id="FUWZ01000006">
    <property type="protein sequence ID" value="SKA44094.1"/>
    <property type="molecule type" value="Genomic_DNA"/>
</dbReference>
<accession>A0A1T4TUI3</accession>
<feature type="chain" id="PRO_5013069372" evidence="2">
    <location>
        <begin position="24"/>
        <end position="958"/>
    </location>
</feature>
<dbReference type="Pfam" id="PF13181">
    <property type="entry name" value="TPR_8"/>
    <property type="match status" value="1"/>
</dbReference>
<evidence type="ECO:0000256" key="2">
    <source>
        <dbReference type="SAM" id="SignalP"/>
    </source>
</evidence>
<feature type="repeat" description="TPR" evidence="1">
    <location>
        <begin position="389"/>
        <end position="422"/>
    </location>
</feature>
<evidence type="ECO:0000256" key="1">
    <source>
        <dbReference type="PROSITE-ProRule" id="PRU00339"/>
    </source>
</evidence>
<evidence type="ECO:0000259" key="3">
    <source>
        <dbReference type="Pfam" id="PF19413"/>
    </source>
</evidence>
<dbReference type="STRING" id="634771.SAMN04488128_106328"/>
<dbReference type="InterPro" id="IPR030887">
    <property type="entry name" value="Beta-barrel_YaiO"/>
</dbReference>
<dbReference type="Pfam" id="PF14559">
    <property type="entry name" value="TPR_19"/>
    <property type="match status" value="4"/>
</dbReference>
<dbReference type="Pfam" id="PF19413">
    <property type="entry name" value="YaiO"/>
    <property type="match status" value="1"/>
</dbReference>
<dbReference type="InterPro" id="IPR011990">
    <property type="entry name" value="TPR-like_helical_dom_sf"/>
</dbReference>